<dbReference type="SUPFAM" id="SSF49464">
    <property type="entry name" value="Carboxypeptidase regulatory domain-like"/>
    <property type="match status" value="1"/>
</dbReference>
<proteinExistence type="inferred from homology"/>
<reference evidence="10" key="3">
    <citation type="submission" date="2022-10" db="EMBL/GenBank/DDBJ databases">
        <title>Human gut microbiome strain richness.</title>
        <authorList>
            <person name="Chen-Liaw A."/>
        </authorList>
    </citation>
    <scope>NUCLEOTIDE SEQUENCE</scope>
    <source>
        <strain evidence="10">F7_m1001271B151109d0_201107</strain>
    </source>
</reference>
<dbReference type="NCBIfam" id="TIGR04056">
    <property type="entry name" value="OMP_RagA_SusC"/>
    <property type="match status" value="1"/>
</dbReference>
<dbReference type="EMBL" id="QRVZ01000001">
    <property type="protein sequence ID" value="RGS88027.1"/>
    <property type="molecule type" value="Genomic_DNA"/>
</dbReference>
<dbReference type="InterPro" id="IPR012910">
    <property type="entry name" value="Plug_dom"/>
</dbReference>
<sequence length="1080" mass="120314">MKNILTGRMRKVLFIAVCIRSSLWGEICYSAETGRILSGSDTGKEWVSSALQQNKSIIVTGVVTSEGGEPIIGATVQVKGTSTGVITDIDGRYTITVPDGNSILSVSFIGYQSQEIKVNSRRGINVCLQENVQSLDEVMVVAYGVQKKATLTGAISSVGTEALLKSPSASVTNSLAGQLPGVSSMQASGQPGADNAKIFVRGVGSLTEGGAAPLILVDGVERSFYQMDPNEIESINVLKDASATAVFGVRGANGVILVTTRRGEEGKAKISISSNVGIQMPTRILDVADSYTTASLFREAQRNDGAADDLLAFSDYDMERFRLGDSPILYPNVNWYDYLMNKAAVQTQHNVSISGGTKDIRYFVSLGFLFQNGLFKQLDGLDYDNNYSYTRYNYRANLDVNLTRTTTLKFGMGGIVGNQRDPGGSGNVWKQLTWSLPFSSPGIIDGKKVVTQSTRFPGVKMENQVINGFYGYGYDRKVSNNMTFDLNLSQNLDFITKGLSIEVKGAYNTDYSYIKTVRGHVETYTPFYKSEIDGSGLDVGDPDFDKSLVYRITGENMMKTYGTGDKKRARDWYVEGSIRYNRKFGEHNVGALLLYNQSKKYYPNYPNKFWDVPTAYVGLVGRLTYDYKSKYIAEFNIGYNGSENFAPDKRFGTFPAGSIGYVITEEKFIPKNDFLTYLKVRASVGLVGNDNMSSNRFLYLPDSYSINNSDWLQKAYQDKNGYIFGLTNTVYQTAAKELMLGNSNVTWETALKQNYGIDAYFFSDRLKLTVDYFRENRRDILIQRSTVPSLIAMNGILPVVNMGKVNNQGYEVDLKWNDRIKDFSYYINANVSYSKNKIIYQDEVEPNEPYMWRTGHEVGARFGYLAQGFYNENDFDADGNVRGDLPQPQGKKYPGDIKFADLNGDNIIDNDDQTKIGNPKRPAYTFGLNLGGEYKGFFASMNWTGVAQCDIEMANAYKRPFYEGQVLYQYMADGRWTPETAATAVYPRLSISSSTNQETSSVWLKDASYIKLKNLTIGYNITQQKILKAIGASKLTVQFTGYNLLTFDKLKVFDPEGELTRDTNTYPIMKIFSLGVNVTF</sequence>
<dbReference type="EMBL" id="VWLX01000001">
    <property type="protein sequence ID" value="KAA3809671.1"/>
    <property type="molecule type" value="Genomic_DNA"/>
</dbReference>
<evidence type="ECO:0000313" key="10">
    <source>
        <dbReference type="EMBL" id="MDC2408373.1"/>
    </source>
</evidence>
<name>A0A395W320_BACOV</name>
<evidence type="ECO:0000313" key="11">
    <source>
        <dbReference type="EMBL" id="RGS88027.1"/>
    </source>
</evidence>
<keyword evidence="11" id="KW-0675">Receptor</keyword>
<dbReference type="Gene3D" id="2.60.40.1120">
    <property type="entry name" value="Carboxypeptidase-like, regulatory domain"/>
    <property type="match status" value="1"/>
</dbReference>
<dbReference type="InterPro" id="IPR039426">
    <property type="entry name" value="TonB-dep_rcpt-like"/>
</dbReference>
<dbReference type="Pfam" id="PF13715">
    <property type="entry name" value="CarbopepD_reg_2"/>
    <property type="match status" value="1"/>
</dbReference>
<dbReference type="Gene3D" id="2.40.170.20">
    <property type="entry name" value="TonB-dependent receptor, beta-barrel domain"/>
    <property type="match status" value="1"/>
</dbReference>
<dbReference type="GO" id="GO:0009279">
    <property type="term" value="C:cell outer membrane"/>
    <property type="evidence" value="ECO:0007669"/>
    <property type="project" value="UniProtKB-SubCell"/>
</dbReference>
<feature type="domain" description="TonB-dependent receptor plug" evidence="8">
    <location>
        <begin position="148"/>
        <end position="255"/>
    </location>
</feature>
<evidence type="ECO:0000256" key="3">
    <source>
        <dbReference type="ARBA" id="ARBA00022452"/>
    </source>
</evidence>
<dbReference type="RefSeq" id="WP_004300972.1">
    <property type="nucleotide sequence ID" value="NZ_BAABYJ010000001.1"/>
</dbReference>
<dbReference type="InterPro" id="IPR008969">
    <property type="entry name" value="CarboxyPept-like_regulatory"/>
</dbReference>
<dbReference type="Pfam" id="PF07715">
    <property type="entry name" value="Plug"/>
    <property type="match status" value="1"/>
</dbReference>
<dbReference type="FunFam" id="2.60.40.1120:FF:000003">
    <property type="entry name" value="Outer membrane protein Omp121"/>
    <property type="match status" value="1"/>
</dbReference>
<dbReference type="InterPro" id="IPR023996">
    <property type="entry name" value="TonB-dep_OMP_SusC/RagA"/>
</dbReference>
<keyword evidence="3 7" id="KW-1134">Transmembrane beta strand</keyword>
<evidence type="ECO:0000259" key="8">
    <source>
        <dbReference type="Pfam" id="PF07715"/>
    </source>
</evidence>
<gene>
    <name evidence="11" type="ORF">DWX70_00345</name>
    <name evidence="9" type="ORF">F3F51_02230</name>
    <name evidence="10" type="ORF">PO240_10865</name>
</gene>
<comment type="similarity">
    <text evidence="7">Belongs to the TonB-dependent receptor family.</text>
</comment>
<comment type="subcellular location">
    <subcellularLocation>
        <location evidence="1 7">Cell outer membrane</location>
        <topology evidence="1 7">Multi-pass membrane protein</topology>
    </subcellularLocation>
</comment>
<evidence type="ECO:0000256" key="1">
    <source>
        <dbReference type="ARBA" id="ARBA00004571"/>
    </source>
</evidence>
<evidence type="ECO:0000256" key="5">
    <source>
        <dbReference type="ARBA" id="ARBA00023136"/>
    </source>
</evidence>
<dbReference type="Proteomes" id="UP000266492">
    <property type="component" value="Unassembled WGS sequence"/>
</dbReference>
<keyword evidence="2 7" id="KW-0813">Transport</keyword>
<comment type="caution">
    <text evidence="11">The sequence shown here is derived from an EMBL/GenBank/DDBJ whole genome shotgun (WGS) entry which is preliminary data.</text>
</comment>
<evidence type="ECO:0000256" key="2">
    <source>
        <dbReference type="ARBA" id="ARBA00022448"/>
    </source>
</evidence>
<reference evidence="9 13" key="2">
    <citation type="journal article" date="2019" name="Nat. Med.">
        <title>A library of human gut bacterial isolates paired with longitudinal multiomics data enables mechanistic microbiome research.</title>
        <authorList>
            <person name="Poyet M."/>
            <person name="Groussin M."/>
            <person name="Gibbons S.M."/>
            <person name="Avila-Pacheco J."/>
            <person name="Jiang X."/>
            <person name="Kearney S.M."/>
            <person name="Perrotta A.R."/>
            <person name="Berdy B."/>
            <person name="Zhao S."/>
            <person name="Lieberman T.D."/>
            <person name="Swanson P.K."/>
            <person name="Smith M."/>
            <person name="Roesemann S."/>
            <person name="Alexander J.E."/>
            <person name="Rich S.A."/>
            <person name="Livny J."/>
            <person name="Vlamakis H."/>
            <person name="Clish C."/>
            <person name="Bullock K."/>
            <person name="Deik A."/>
            <person name="Scott J."/>
            <person name="Pierce K.A."/>
            <person name="Xavier R.J."/>
            <person name="Alm E.J."/>
        </authorList>
    </citation>
    <scope>NUCLEOTIDE SEQUENCE [LARGE SCALE GENOMIC DNA]</scope>
    <source>
        <strain evidence="9 13">BIOML-A183</strain>
    </source>
</reference>
<evidence type="ECO:0000256" key="6">
    <source>
        <dbReference type="ARBA" id="ARBA00023237"/>
    </source>
</evidence>
<evidence type="ECO:0000313" key="9">
    <source>
        <dbReference type="EMBL" id="KAA3809671.1"/>
    </source>
</evidence>
<dbReference type="Gene3D" id="2.170.130.10">
    <property type="entry name" value="TonB-dependent receptor, plug domain"/>
    <property type="match status" value="1"/>
</dbReference>
<organism evidence="11 12">
    <name type="scientific">Bacteroides ovatus</name>
    <dbReference type="NCBI Taxonomy" id="28116"/>
    <lineage>
        <taxon>Bacteria</taxon>
        <taxon>Pseudomonadati</taxon>
        <taxon>Bacteroidota</taxon>
        <taxon>Bacteroidia</taxon>
        <taxon>Bacteroidales</taxon>
        <taxon>Bacteroidaceae</taxon>
        <taxon>Bacteroides</taxon>
    </lineage>
</organism>
<dbReference type="Proteomes" id="UP001214017">
    <property type="component" value="Unassembled WGS sequence"/>
</dbReference>
<reference evidence="11 12" key="1">
    <citation type="submission" date="2018-08" db="EMBL/GenBank/DDBJ databases">
        <title>A genome reference for cultivated species of the human gut microbiota.</title>
        <authorList>
            <person name="Zou Y."/>
            <person name="Xue W."/>
            <person name="Luo G."/>
        </authorList>
    </citation>
    <scope>NUCLEOTIDE SEQUENCE [LARGE SCALE GENOMIC DNA]</scope>
    <source>
        <strain evidence="11 12">AF20-9LB</strain>
    </source>
</reference>
<dbReference type="SUPFAM" id="SSF56935">
    <property type="entry name" value="Porins"/>
    <property type="match status" value="1"/>
</dbReference>
<evidence type="ECO:0000313" key="12">
    <source>
        <dbReference type="Proteomes" id="UP000266492"/>
    </source>
</evidence>
<dbReference type="EMBL" id="JAQNWR010000006">
    <property type="protein sequence ID" value="MDC2408373.1"/>
    <property type="molecule type" value="Genomic_DNA"/>
</dbReference>
<dbReference type="InterPro" id="IPR036942">
    <property type="entry name" value="Beta-barrel_TonB_sf"/>
</dbReference>
<evidence type="ECO:0000256" key="4">
    <source>
        <dbReference type="ARBA" id="ARBA00022692"/>
    </source>
</evidence>
<dbReference type="KEGG" id="boa:Bovatus_01808"/>
<dbReference type="Proteomes" id="UP000460135">
    <property type="component" value="Unassembled WGS sequence"/>
</dbReference>
<dbReference type="PROSITE" id="PS52016">
    <property type="entry name" value="TONB_DEPENDENT_REC_3"/>
    <property type="match status" value="1"/>
</dbReference>
<dbReference type="InterPro" id="IPR023997">
    <property type="entry name" value="TonB-dep_OMP_SusC/RagA_CS"/>
</dbReference>
<keyword evidence="6 7" id="KW-0998">Cell outer membrane</keyword>
<protein>
    <submittedName>
        <fullName evidence="11">TonB-dependent receptor</fullName>
    </submittedName>
</protein>
<evidence type="ECO:0000313" key="13">
    <source>
        <dbReference type="Proteomes" id="UP000460135"/>
    </source>
</evidence>
<accession>A0A395W320</accession>
<dbReference type="GeneID" id="29451576"/>
<dbReference type="AlphaFoldDB" id="A0A395W320"/>
<keyword evidence="4 7" id="KW-0812">Transmembrane</keyword>
<evidence type="ECO:0000256" key="7">
    <source>
        <dbReference type="PROSITE-ProRule" id="PRU01360"/>
    </source>
</evidence>
<dbReference type="NCBIfam" id="TIGR04057">
    <property type="entry name" value="SusC_RagA_signa"/>
    <property type="match status" value="1"/>
</dbReference>
<keyword evidence="5 7" id="KW-0472">Membrane</keyword>
<dbReference type="InterPro" id="IPR037066">
    <property type="entry name" value="Plug_dom_sf"/>
</dbReference>
<dbReference type="FunFam" id="2.170.130.10:FF:000003">
    <property type="entry name" value="SusC/RagA family TonB-linked outer membrane protein"/>
    <property type="match status" value="1"/>
</dbReference>